<organism evidence="1 2">
    <name type="scientific">Helicobacter canis</name>
    <dbReference type="NCBI Taxonomy" id="29419"/>
    <lineage>
        <taxon>Bacteria</taxon>
        <taxon>Pseudomonadati</taxon>
        <taxon>Campylobacterota</taxon>
        <taxon>Epsilonproteobacteria</taxon>
        <taxon>Campylobacterales</taxon>
        <taxon>Helicobacteraceae</taxon>
        <taxon>Helicobacter</taxon>
    </lineage>
</organism>
<dbReference type="EMBL" id="UGHV01000001">
    <property type="protein sequence ID" value="STO96940.1"/>
    <property type="molecule type" value="Genomic_DNA"/>
</dbReference>
<proteinExistence type="predicted"/>
<gene>
    <name evidence="1" type="ORF">NCTC12410_00758</name>
</gene>
<reference evidence="1 2" key="1">
    <citation type="submission" date="2018-06" db="EMBL/GenBank/DDBJ databases">
        <authorList>
            <consortium name="Pathogen Informatics"/>
            <person name="Doyle S."/>
        </authorList>
    </citation>
    <scope>NUCLEOTIDE SEQUENCE [LARGE SCALE GENOMIC DNA]</scope>
    <source>
        <strain evidence="1 2">NCTC12410</strain>
    </source>
</reference>
<dbReference type="RefSeq" id="WP_115011230.1">
    <property type="nucleotide sequence ID" value="NZ_UGHV01000001.1"/>
</dbReference>
<dbReference type="OrthoDB" id="5328582at2"/>
<accession>A0A377J3B2</accession>
<evidence type="ECO:0000313" key="1">
    <source>
        <dbReference type="EMBL" id="STO96940.1"/>
    </source>
</evidence>
<dbReference type="Proteomes" id="UP000254841">
    <property type="component" value="Unassembled WGS sequence"/>
</dbReference>
<dbReference type="AlphaFoldDB" id="A0A377J3B2"/>
<sequence>MKKFLLWLCGILAALVLLVYIFVFSPIGNMIIKPIIQSQINKHSPLPLVLERFSLGLTGAQIVLTNGQKLIIDLHGDYNLFTLGVDFDLLVDANDISLFGELAGIELAGAFEVRAKAQGKIFDTLTINATSDIARSKSSLQASLYDLKPTQITADITALRINELLAMLGQKPYISGVLGLQADISGTQDKEPNFSGQAALAITQGGFSQELIQKDFDIAIPRTSWNANLSAIFDMDSIKHNLAFNANVGKIISSGITQLSSLLTKSTYTIDLSDISAFTPLVGTKVRGALRTNGEMIGGSSQMKISGKSDVAGSSTTYTALLESFAPKKISFDIKHLKIEQLFSMLYLPKYATGLEDASGEVWDLDKGISAQVISSLKGVIMGDVIKREFDLAMPNTPFSYKSNARLLKGVGEADFTLESTLANLALNPIAIDLSSTTIATPYTITIPSLKALKFLTGIELAGKLEADGKIKIAESIQADFHTQSLGGQLDAKLKGKELSAKLHDVDTISLLKMLQYPQIFSAKANGDLSVISGENGANGTMRLVLSNGHFTKNDFTRSLQQYTNLDITGLLFNGVGFESQIDNSTKLNAKFGAKSGDFSMQGDNILIDLERSTINAKLKTAIKQDSVDVLLQGAIGSPRVEVDFSELARKKATQAIQKELDRHIDKHKDKAIDALKGLFK</sequence>
<name>A0A377J3B2_9HELI</name>
<evidence type="ECO:0000313" key="2">
    <source>
        <dbReference type="Proteomes" id="UP000254841"/>
    </source>
</evidence>
<protein>
    <submittedName>
        <fullName evidence="1">Putative outer membrane protein</fullName>
    </submittedName>
</protein>